<dbReference type="EMBL" id="CP001349">
    <property type="protein sequence ID" value="ACL62092.1"/>
    <property type="molecule type" value="Genomic_DNA"/>
</dbReference>
<gene>
    <name evidence="1" type="ordered locus">Mnod_7354</name>
</gene>
<dbReference type="AlphaFoldDB" id="B8IMX6"/>
<dbReference type="HOGENOM" id="CLU_2899074_0_0_5"/>
<evidence type="ECO:0000313" key="1">
    <source>
        <dbReference type="EMBL" id="ACL62092.1"/>
    </source>
</evidence>
<proteinExistence type="predicted"/>
<reference evidence="1 2" key="1">
    <citation type="submission" date="2009-01" db="EMBL/GenBank/DDBJ databases">
        <title>Complete sequence of chromosome of Methylobacterium nodulans ORS 2060.</title>
        <authorList>
            <consortium name="US DOE Joint Genome Institute"/>
            <person name="Lucas S."/>
            <person name="Copeland A."/>
            <person name="Lapidus A."/>
            <person name="Glavina del Rio T."/>
            <person name="Dalin E."/>
            <person name="Tice H."/>
            <person name="Bruce D."/>
            <person name="Goodwin L."/>
            <person name="Pitluck S."/>
            <person name="Sims D."/>
            <person name="Brettin T."/>
            <person name="Detter J.C."/>
            <person name="Han C."/>
            <person name="Larimer F."/>
            <person name="Land M."/>
            <person name="Hauser L."/>
            <person name="Kyrpides N."/>
            <person name="Ivanova N."/>
            <person name="Marx C.J."/>
            <person name="Richardson P."/>
        </authorList>
    </citation>
    <scope>NUCLEOTIDE SEQUENCE [LARGE SCALE GENOMIC DNA]</scope>
    <source>
        <strain evidence="2">LMG 21967 / CNCM I-2342 / ORS 2060</strain>
    </source>
</reference>
<name>B8IMX6_METNO</name>
<accession>B8IMX6</accession>
<dbReference type="RefSeq" id="WP_015933650.1">
    <property type="nucleotide sequence ID" value="NC_011894.1"/>
</dbReference>
<keyword evidence="2" id="KW-1185">Reference proteome</keyword>
<organism evidence="1 2">
    <name type="scientific">Methylobacterium nodulans (strain LMG 21967 / CNCM I-2342 / ORS 2060)</name>
    <dbReference type="NCBI Taxonomy" id="460265"/>
    <lineage>
        <taxon>Bacteria</taxon>
        <taxon>Pseudomonadati</taxon>
        <taxon>Pseudomonadota</taxon>
        <taxon>Alphaproteobacteria</taxon>
        <taxon>Hyphomicrobiales</taxon>
        <taxon>Methylobacteriaceae</taxon>
        <taxon>Methylobacterium</taxon>
    </lineage>
</organism>
<evidence type="ECO:0000313" key="2">
    <source>
        <dbReference type="Proteomes" id="UP000008207"/>
    </source>
</evidence>
<dbReference type="STRING" id="460265.Mnod_7354"/>
<dbReference type="KEGG" id="mno:Mnod_7354"/>
<protein>
    <submittedName>
        <fullName evidence="1">Uncharacterized protein</fullName>
    </submittedName>
</protein>
<sequence length="62" mass="6480">MTERGARPPCDGLQRTGLQLLGAALKGAAWVPTLAAEGLAKLSRACLDAARPRRTRPPNGEA</sequence>
<dbReference type="Proteomes" id="UP000008207">
    <property type="component" value="Chromosome"/>
</dbReference>